<dbReference type="InterPro" id="IPR028581">
    <property type="entry name" value="DeoC_typeI"/>
</dbReference>
<dbReference type="InterPro" id="IPR002915">
    <property type="entry name" value="DeoC/FbaB/LacD_aldolase"/>
</dbReference>
<dbReference type="InterPro" id="IPR013785">
    <property type="entry name" value="Aldolase_TIM"/>
</dbReference>
<dbReference type="PIRSF" id="PIRSF001357">
    <property type="entry name" value="DeoC"/>
    <property type="match status" value="1"/>
</dbReference>
<reference evidence="8 9" key="1">
    <citation type="submission" date="2018-08" db="EMBL/GenBank/DDBJ databases">
        <title>A genome reference for cultivated species of the human gut microbiota.</title>
        <authorList>
            <person name="Zou Y."/>
            <person name="Xue W."/>
            <person name="Luo G."/>
        </authorList>
    </citation>
    <scope>NUCLEOTIDE SEQUENCE [LARGE SCALE GENOMIC DNA]</scope>
    <source>
        <strain evidence="8 9">OF01-2LB</strain>
    </source>
</reference>
<organism evidence="8 9">
    <name type="scientific">Clostridium innocuum</name>
    <dbReference type="NCBI Taxonomy" id="1522"/>
    <lineage>
        <taxon>Bacteria</taxon>
        <taxon>Bacillati</taxon>
        <taxon>Bacillota</taxon>
        <taxon>Clostridia</taxon>
        <taxon>Eubacteriales</taxon>
        <taxon>Clostridiaceae</taxon>
        <taxon>Clostridium</taxon>
    </lineage>
</organism>
<dbReference type="GO" id="GO:0009264">
    <property type="term" value="P:deoxyribonucleotide catabolic process"/>
    <property type="evidence" value="ECO:0007669"/>
    <property type="project" value="UniProtKB-UniRule"/>
</dbReference>
<evidence type="ECO:0000313" key="7">
    <source>
        <dbReference type="EMBL" id="MCR0233390.1"/>
    </source>
</evidence>
<keyword evidence="4 6" id="KW-0704">Schiff base</keyword>
<dbReference type="GO" id="GO:0005737">
    <property type="term" value="C:cytoplasm"/>
    <property type="evidence" value="ECO:0007669"/>
    <property type="project" value="UniProtKB-SubCell"/>
</dbReference>
<comment type="pathway">
    <text evidence="6">Carbohydrate degradation; 2-deoxy-D-ribose 1-phosphate degradation; D-glyceraldehyde 3-phosphate and acetaldehyde from 2-deoxy-alpha-D-ribose 1-phosphate: step 2/2.</text>
</comment>
<comment type="caution">
    <text evidence="8">The sequence shown here is derived from an EMBL/GenBank/DDBJ whole genome shotgun (WGS) entry which is preliminary data.</text>
</comment>
<dbReference type="AlphaFoldDB" id="A0A3E2VU81"/>
<dbReference type="Proteomes" id="UP000260025">
    <property type="component" value="Unassembled WGS sequence"/>
</dbReference>
<dbReference type="InterPro" id="IPR011343">
    <property type="entry name" value="DeoC"/>
</dbReference>
<dbReference type="NCBIfam" id="TIGR00126">
    <property type="entry name" value="deoC"/>
    <property type="match status" value="1"/>
</dbReference>
<feature type="active site" description="Proton donor/acceptor" evidence="6">
    <location>
        <position position="199"/>
    </location>
</feature>
<dbReference type="GO" id="GO:0006018">
    <property type="term" value="P:2-deoxyribose 1-phosphate catabolic process"/>
    <property type="evidence" value="ECO:0007669"/>
    <property type="project" value="UniProtKB-UniRule"/>
</dbReference>
<evidence type="ECO:0000256" key="3">
    <source>
        <dbReference type="ARBA" id="ARBA00023239"/>
    </source>
</evidence>
<feature type="active site" description="Schiff-base intermediate with acetaldehyde" evidence="6">
    <location>
        <position position="166"/>
    </location>
</feature>
<sequence length="236" mass="26191">MKLKKKAAEMSQRELARFIDYSVLKPEFTEEEIIKLTKDCVKLGCFNLCINPAYMDLCLPYVEGTDTKLSPVLDFPFGTSSTECKVEQAKILCRYPHISEMDMVANYGWIRSEKYEAVEQDIRAVAEIVHAAGYGLKVILETDALTEAQIRKACHSVAAAGADFVKTSTGFLTGHECVGGTPEIIQIMLDEVGDQIKVKGSGCIRTREHFLKLIDMGVERMGIGYKSVPVVLGLQK</sequence>
<dbReference type="PANTHER" id="PTHR10889">
    <property type="entry name" value="DEOXYRIBOSE-PHOSPHATE ALDOLASE"/>
    <property type="match status" value="1"/>
</dbReference>
<dbReference type="GO" id="GO:0016052">
    <property type="term" value="P:carbohydrate catabolic process"/>
    <property type="evidence" value="ECO:0007669"/>
    <property type="project" value="TreeGrafter"/>
</dbReference>
<comment type="function">
    <text evidence="6">Catalyzes a reversible aldol reaction between acetaldehyde and D-glyceraldehyde 3-phosphate to generate 2-deoxy-D-ribose 5-phosphate.</text>
</comment>
<dbReference type="HAMAP" id="MF_00114">
    <property type="entry name" value="DeoC_type1"/>
    <property type="match status" value="1"/>
</dbReference>
<evidence type="ECO:0000256" key="2">
    <source>
        <dbReference type="ARBA" id="ARBA00022490"/>
    </source>
</evidence>
<dbReference type="UniPathway" id="UPA00002">
    <property type="reaction ID" value="UER00468"/>
</dbReference>
<dbReference type="SMART" id="SM01133">
    <property type="entry name" value="DeoC"/>
    <property type="match status" value="1"/>
</dbReference>
<dbReference type="OrthoDB" id="9778711at2"/>
<accession>A0A3E2VU81</accession>
<dbReference type="EMBL" id="QVEV01000020">
    <property type="protein sequence ID" value="RGC14541.1"/>
    <property type="molecule type" value="Genomic_DNA"/>
</dbReference>
<evidence type="ECO:0000256" key="4">
    <source>
        <dbReference type="ARBA" id="ARBA00023270"/>
    </source>
</evidence>
<evidence type="ECO:0000313" key="8">
    <source>
        <dbReference type="EMBL" id="RGC14541.1"/>
    </source>
</evidence>
<dbReference type="GO" id="GO:0004139">
    <property type="term" value="F:deoxyribose-phosphate aldolase activity"/>
    <property type="evidence" value="ECO:0007669"/>
    <property type="project" value="UniProtKB-UniRule"/>
</dbReference>
<evidence type="ECO:0000313" key="9">
    <source>
        <dbReference type="Proteomes" id="UP000260025"/>
    </source>
</evidence>
<evidence type="ECO:0000256" key="5">
    <source>
        <dbReference type="ARBA" id="ARBA00048791"/>
    </source>
</evidence>
<proteinExistence type="inferred from homology"/>
<keyword evidence="2 6" id="KW-0963">Cytoplasm</keyword>
<gene>
    <name evidence="6 8" type="primary">deoC</name>
    <name evidence="8" type="ORF">DXA38_13550</name>
    <name evidence="7" type="ORF">MKC95_11495</name>
</gene>
<comment type="subcellular location">
    <subcellularLocation>
        <location evidence="6">Cytoplasm</location>
    </subcellularLocation>
</comment>
<dbReference type="SUPFAM" id="SSF51569">
    <property type="entry name" value="Aldolase"/>
    <property type="match status" value="1"/>
</dbReference>
<dbReference type="PANTHER" id="PTHR10889:SF1">
    <property type="entry name" value="DEOXYRIBOSE-PHOSPHATE ALDOLASE"/>
    <property type="match status" value="1"/>
</dbReference>
<dbReference type="CDD" id="cd00959">
    <property type="entry name" value="DeoC"/>
    <property type="match status" value="1"/>
</dbReference>
<dbReference type="EMBL" id="JAKTMA010000018">
    <property type="protein sequence ID" value="MCR0233390.1"/>
    <property type="molecule type" value="Genomic_DNA"/>
</dbReference>
<keyword evidence="3 6" id="KW-0456">Lyase</keyword>
<dbReference type="EC" id="4.1.2.4" evidence="6"/>
<reference evidence="7" key="2">
    <citation type="journal article" date="2022" name="Clin. Infect. Dis.">
        <title>Association between Clostridium innocuum and antibiotic-associated diarrhea in adults and children: A cross-sectional study and comparative genomics analysis.</title>
        <authorList>
            <person name="Cherny K.E."/>
            <person name="Muscat E.B."/>
            <person name="Balaji A."/>
            <person name="Mukherjee J."/>
            <person name="Ozer E.A."/>
            <person name="Angarone M.P."/>
            <person name="Hauser A.R."/>
            <person name="Sichel J.S."/>
            <person name="Amponsah E."/>
            <person name="Kociolek L.K."/>
        </authorList>
    </citation>
    <scope>NUCLEOTIDE SEQUENCE</scope>
    <source>
        <strain evidence="7">NU1-AC-029v</strain>
    </source>
</reference>
<comment type="catalytic activity">
    <reaction evidence="5 6">
        <text>2-deoxy-D-ribose 5-phosphate = D-glyceraldehyde 3-phosphate + acetaldehyde</text>
        <dbReference type="Rhea" id="RHEA:12821"/>
        <dbReference type="ChEBI" id="CHEBI:15343"/>
        <dbReference type="ChEBI" id="CHEBI:59776"/>
        <dbReference type="ChEBI" id="CHEBI:62877"/>
        <dbReference type="EC" id="4.1.2.4"/>
    </reaction>
</comment>
<dbReference type="Proteomes" id="UP001203972">
    <property type="component" value="Unassembled WGS sequence"/>
</dbReference>
<dbReference type="Gene3D" id="3.20.20.70">
    <property type="entry name" value="Aldolase class I"/>
    <property type="match status" value="1"/>
</dbReference>
<evidence type="ECO:0000256" key="1">
    <source>
        <dbReference type="ARBA" id="ARBA00010936"/>
    </source>
</evidence>
<dbReference type="RefSeq" id="WP_008816049.1">
    <property type="nucleotide sequence ID" value="NZ_AP025565.1"/>
</dbReference>
<evidence type="ECO:0000256" key="6">
    <source>
        <dbReference type="HAMAP-Rule" id="MF_00114"/>
    </source>
</evidence>
<protein>
    <recommendedName>
        <fullName evidence="6">Deoxyribose-phosphate aldolase</fullName>
        <shortName evidence="6">DERA</shortName>
        <ecNumber evidence="6">4.1.2.4</ecNumber>
    </recommendedName>
    <alternativeName>
        <fullName evidence="6">2-deoxy-D-ribose 5-phosphate aldolase</fullName>
    </alternativeName>
    <alternativeName>
        <fullName evidence="6">Phosphodeoxyriboaldolase</fullName>
        <shortName evidence="6">Deoxyriboaldolase</shortName>
    </alternativeName>
</protein>
<feature type="active site" description="Proton donor/acceptor" evidence="6">
    <location>
        <position position="102"/>
    </location>
</feature>
<comment type="similarity">
    <text evidence="1 6">Belongs to the DeoC/FbaB aldolase family. DeoC type 1 subfamily.</text>
</comment>
<name>A0A3E2VU81_CLOIN</name>
<dbReference type="Pfam" id="PF01791">
    <property type="entry name" value="DeoC"/>
    <property type="match status" value="1"/>
</dbReference>